<evidence type="ECO:0008006" key="3">
    <source>
        <dbReference type="Google" id="ProtNLM"/>
    </source>
</evidence>
<evidence type="ECO:0000313" key="1">
    <source>
        <dbReference type="EMBL" id="MFC0408682.1"/>
    </source>
</evidence>
<reference evidence="1 2" key="1">
    <citation type="submission" date="2024-09" db="EMBL/GenBank/DDBJ databases">
        <authorList>
            <person name="Sun Q."/>
            <person name="Mori K."/>
        </authorList>
    </citation>
    <scope>NUCLEOTIDE SEQUENCE [LARGE SCALE GENOMIC DNA]</scope>
    <source>
        <strain evidence="1 2">TBRC 5777</strain>
    </source>
</reference>
<dbReference type="Proteomes" id="UP001589865">
    <property type="component" value="Unassembled WGS sequence"/>
</dbReference>
<organism evidence="1 2">
    <name type="scientific">Roseomonas elaeocarpi</name>
    <dbReference type="NCBI Taxonomy" id="907779"/>
    <lineage>
        <taxon>Bacteria</taxon>
        <taxon>Pseudomonadati</taxon>
        <taxon>Pseudomonadota</taxon>
        <taxon>Alphaproteobacteria</taxon>
        <taxon>Acetobacterales</taxon>
        <taxon>Roseomonadaceae</taxon>
        <taxon>Roseomonas</taxon>
    </lineage>
</organism>
<accession>A0ABV6JSI6</accession>
<proteinExistence type="predicted"/>
<comment type="caution">
    <text evidence="1">The sequence shown here is derived from an EMBL/GenBank/DDBJ whole genome shotgun (WGS) entry which is preliminary data.</text>
</comment>
<dbReference type="RefSeq" id="WP_377044441.1">
    <property type="nucleotide sequence ID" value="NZ_JBHLUN010000007.1"/>
</dbReference>
<keyword evidence="2" id="KW-1185">Reference proteome</keyword>
<protein>
    <recommendedName>
        <fullName evidence="3">Lipoprotein</fullName>
    </recommendedName>
</protein>
<dbReference type="EMBL" id="JBHLUN010000007">
    <property type="protein sequence ID" value="MFC0408682.1"/>
    <property type="molecule type" value="Genomic_DNA"/>
</dbReference>
<gene>
    <name evidence="1" type="ORF">ACFFGY_10505</name>
</gene>
<name>A0ABV6JSI6_9PROT</name>
<sequence>MLTLPLLLGCVPKEQLQSAALQPSSNAVALRQLQSRRFDTRDETVLLSASTGVLQDLGFTVDESMPAAGLLVGSKSRTAIEAQQIAGQMLLLAMAAALGARTDPTWDQDQRIRISIVVTPARDRAATVARVSFQRIVRNNRGGVSKVETMEDPQLYTEFFEMLSKSTFLQANQI</sequence>
<evidence type="ECO:0000313" key="2">
    <source>
        <dbReference type="Proteomes" id="UP001589865"/>
    </source>
</evidence>